<proteinExistence type="inferred from homology"/>
<dbReference type="InterPro" id="IPR051490">
    <property type="entry name" value="THEM6_lcsJ_thioesterase"/>
</dbReference>
<dbReference type="InterPro" id="IPR029069">
    <property type="entry name" value="HotDog_dom_sf"/>
</dbReference>
<reference evidence="3" key="1">
    <citation type="submission" date="2023-06" db="EMBL/GenBank/DDBJ databases">
        <title>Genome-scale phylogeny and comparative genomics of the fungal order Sordariales.</title>
        <authorList>
            <consortium name="Lawrence Berkeley National Laboratory"/>
            <person name="Hensen N."/>
            <person name="Bonometti L."/>
            <person name="Westerberg I."/>
            <person name="Brannstrom I.O."/>
            <person name="Guillou S."/>
            <person name="Cros-Aarteil S."/>
            <person name="Calhoun S."/>
            <person name="Haridas S."/>
            <person name="Kuo A."/>
            <person name="Mondo S."/>
            <person name="Pangilinan J."/>
            <person name="Riley R."/>
            <person name="Labutti K."/>
            <person name="Andreopoulos B."/>
            <person name="Lipzen A."/>
            <person name="Chen C."/>
            <person name="Yanf M."/>
            <person name="Daum C."/>
            <person name="Ng V."/>
            <person name="Clum A."/>
            <person name="Steindorff A."/>
            <person name="Ohm R."/>
            <person name="Martin F."/>
            <person name="Silar P."/>
            <person name="Natvig D."/>
            <person name="Lalanne C."/>
            <person name="Gautier V."/>
            <person name="Ament-Velasquez S.L."/>
            <person name="Kruys A."/>
            <person name="Hutchinson M.I."/>
            <person name="Powell A.J."/>
            <person name="Barry K."/>
            <person name="Miller A.N."/>
            <person name="Grigoriev I.V."/>
            <person name="Debuchy R."/>
            <person name="Gladieux P."/>
            <person name="Thoren M.H."/>
            <person name="Johannesson H."/>
        </authorList>
    </citation>
    <scope>NUCLEOTIDE SEQUENCE</scope>
    <source>
        <strain evidence="3">PSN4</strain>
    </source>
</reference>
<keyword evidence="2" id="KW-1133">Transmembrane helix</keyword>
<keyword evidence="4" id="KW-1185">Reference proteome</keyword>
<gene>
    <name evidence="3" type="ORF">QBC47DRAFT_414421</name>
</gene>
<dbReference type="Pfam" id="PF13279">
    <property type="entry name" value="4HBT_2"/>
    <property type="match status" value="1"/>
</dbReference>
<sequence>MFSVVLAQVFGLLSWLGPPFLAVFLLYGIFASKALPFAWHIRILYAYLRHYHFNNRPISKSGQDAPTIFQPTIYATTTPPGDLDMSMHKSNSTYLSDLDMARGAHFFCLFREGLKRYADQGRRVFPALGGITCTFKREIRPFEKVDIWTRVLTWDDKWIYLVSHFVRAGLARPSRYSDQPWRAEEAPDEKKEQKFVPFATCISKYVIKRAGKTVPPEEFLSACGLLPEGEEEQIQERRKKGLELAGHVAAVDAGQDWFSGNGEVAFAKY</sequence>
<name>A0AAJ0BAH0_9PEZI</name>
<keyword evidence="2" id="KW-0812">Transmembrane</keyword>
<feature type="transmembrane region" description="Helical" evidence="2">
    <location>
        <begin position="20"/>
        <end position="39"/>
    </location>
</feature>
<evidence type="ECO:0000256" key="1">
    <source>
        <dbReference type="ARBA" id="ARBA00038476"/>
    </source>
</evidence>
<evidence type="ECO:0000256" key="2">
    <source>
        <dbReference type="SAM" id="Phobius"/>
    </source>
</evidence>
<dbReference type="CDD" id="cd00586">
    <property type="entry name" value="4HBT"/>
    <property type="match status" value="1"/>
</dbReference>
<protein>
    <submittedName>
        <fullName evidence="3">Uncharacterized protein</fullName>
    </submittedName>
</protein>
<keyword evidence="2" id="KW-0472">Membrane</keyword>
<dbReference type="Proteomes" id="UP001239445">
    <property type="component" value="Unassembled WGS sequence"/>
</dbReference>
<organism evidence="3 4">
    <name type="scientific">Echria macrotheca</name>
    <dbReference type="NCBI Taxonomy" id="438768"/>
    <lineage>
        <taxon>Eukaryota</taxon>
        <taxon>Fungi</taxon>
        <taxon>Dikarya</taxon>
        <taxon>Ascomycota</taxon>
        <taxon>Pezizomycotina</taxon>
        <taxon>Sordariomycetes</taxon>
        <taxon>Sordariomycetidae</taxon>
        <taxon>Sordariales</taxon>
        <taxon>Schizotheciaceae</taxon>
        <taxon>Echria</taxon>
    </lineage>
</organism>
<comment type="caution">
    <text evidence="3">The sequence shown here is derived from an EMBL/GenBank/DDBJ whole genome shotgun (WGS) entry which is preliminary data.</text>
</comment>
<dbReference type="AlphaFoldDB" id="A0AAJ0BAH0"/>
<dbReference type="PANTHER" id="PTHR12475">
    <property type="match status" value="1"/>
</dbReference>
<dbReference type="EMBL" id="MU839835">
    <property type="protein sequence ID" value="KAK1754457.1"/>
    <property type="molecule type" value="Genomic_DNA"/>
</dbReference>
<dbReference type="Gene3D" id="3.10.129.10">
    <property type="entry name" value="Hotdog Thioesterase"/>
    <property type="match status" value="1"/>
</dbReference>
<evidence type="ECO:0000313" key="3">
    <source>
        <dbReference type="EMBL" id="KAK1754457.1"/>
    </source>
</evidence>
<comment type="similarity">
    <text evidence="1">Belongs to the lcsJ thioesterase family.</text>
</comment>
<dbReference type="PANTHER" id="PTHR12475:SF4">
    <property type="entry name" value="PROTEIN THEM6"/>
    <property type="match status" value="1"/>
</dbReference>
<accession>A0AAJ0BAH0</accession>
<dbReference type="SUPFAM" id="SSF54637">
    <property type="entry name" value="Thioesterase/thiol ester dehydrase-isomerase"/>
    <property type="match status" value="1"/>
</dbReference>
<evidence type="ECO:0000313" key="4">
    <source>
        <dbReference type="Proteomes" id="UP001239445"/>
    </source>
</evidence>